<keyword evidence="1" id="KW-0472">Membrane</keyword>
<feature type="transmembrane region" description="Helical" evidence="1">
    <location>
        <begin position="32"/>
        <end position="52"/>
    </location>
</feature>
<dbReference type="OrthoDB" id="8116169at2"/>
<name>A0A495DMC5_9PROT</name>
<dbReference type="EMBL" id="RBIM01000001">
    <property type="protein sequence ID" value="RKR04076.1"/>
    <property type="molecule type" value="Genomic_DNA"/>
</dbReference>
<evidence type="ECO:0000313" key="2">
    <source>
        <dbReference type="EMBL" id="RKR04076.1"/>
    </source>
</evidence>
<organism evidence="2 3">
    <name type="scientific">Maricaulis maris</name>
    <dbReference type="NCBI Taxonomy" id="74318"/>
    <lineage>
        <taxon>Bacteria</taxon>
        <taxon>Pseudomonadati</taxon>
        <taxon>Pseudomonadota</taxon>
        <taxon>Alphaproteobacteria</taxon>
        <taxon>Maricaulales</taxon>
        <taxon>Maricaulaceae</taxon>
        <taxon>Maricaulis</taxon>
    </lineage>
</organism>
<reference evidence="2 3" key="1">
    <citation type="submission" date="2018-10" db="EMBL/GenBank/DDBJ databases">
        <title>Genomic Encyclopedia of Type Strains, Phase IV (KMG-IV): sequencing the most valuable type-strain genomes for metagenomic binning, comparative biology and taxonomic classification.</title>
        <authorList>
            <person name="Goeker M."/>
        </authorList>
    </citation>
    <scope>NUCLEOTIDE SEQUENCE [LARGE SCALE GENOMIC DNA]</scope>
    <source>
        <strain evidence="2 3">DSM 4734</strain>
    </source>
</reference>
<protein>
    <submittedName>
        <fullName evidence="2">Uncharacterized protein</fullName>
    </submittedName>
</protein>
<comment type="caution">
    <text evidence="2">The sequence shown here is derived from an EMBL/GenBank/DDBJ whole genome shotgun (WGS) entry which is preliminary data.</text>
</comment>
<dbReference type="AlphaFoldDB" id="A0A495DMC5"/>
<accession>A0A495DMC5</accession>
<dbReference type="RefSeq" id="WP_075189333.1">
    <property type="nucleotide sequence ID" value="NZ_RBIM01000001.1"/>
</dbReference>
<keyword evidence="1" id="KW-0812">Transmembrane</keyword>
<dbReference type="Proteomes" id="UP000273675">
    <property type="component" value="Unassembled WGS sequence"/>
</dbReference>
<gene>
    <name evidence="2" type="ORF">C7435_0519</name>
</gene>
<feature type="transmembrane region" description="Helical" evidence="1">
    <location>
        <begin position="58"/>
        <end position="79"/>
    </location>
</feature>
<keyword evidence="1" id="KW-1133">Transmembrane helix</keyword>
<sequence>MTHKFWHAQWDRPNGTPRAELDALETSFWKTLGGIALAMFLLVALGFVIWFLGNDPLVWALSGIALLVTVSVAGLIWVARRSEAS</sequence>
<proteinExistence type="predicted"/>
<evidence type="ECO:0000313" key="3">
    <source>
        <dbReference type="Proteomes" id="UP000273675"/>
    </source>
</evidence>
<evidence type="ECO:0000256" key="1">
    <source>
        <dbReference type="SAM" id="Phobius"/>
    </source>
</evidence>